<name>A0A3F3QCZ1_9EURO</name>
<protein>
    <submittedName>
        <fullName evidence="2">Uncharacterized protein</fullName>
    </submittedName>
</protein>
<gene>
    <name evidence="2" type="ORF">BDQ94DRAFT_105841</name>
</gene>
<keyword evidence="3" id="KW-1185">Reference proteome</keyword>
<evidence type="ECO:0000256" key="1">
    <source>
        <dbReference type="SAM" id="MobiDB-lite"/>
    </source>
</evidence>
<organism evidence="2 3">
    <name type="scientific">Aspergillus welwitschiae</name>
    <dbReference type="NCBI Taxonomy" id="1341132"/>
    <lineage>
        <taxon>Eukaryota</taxon>
        <taxon>Fungi</taxon>
        <taxon>Dikarya</taxon>
        <taxon>Ascomycota</taxon>
        <taxon>Pezizomycotina</taxon>
        <taxon>Eurotiomycetes</taxon>
        <taxon>Eurotiomycetidae</taxon>
        <taxon>Eurotiales</taxon>
        <taxon>Aspergillaceae</taxon>
        <taxon>Aspergillus</taxon>
        <taxon>Aspergillus subgen. Circumdati</taxon>
    </lineage>
</organism>
<feature type="region of interest" description="Disordered" evidence="1">
    <location>
        <begin position="1"/>
        <end position="28"/>
    </location>
</feature>
<accession>A0A3F3QCZ1</accession>
<reference evidence="2 3" key="1">
    <citation type="submission" date="2018-07" db="EMBL/GenBank/DDBJ databases">
        <title>The genomes of Aspergillus section Nigri reveals drivers in fungal speciation.</title>
        <authorList>
            <consortium name="DOE Joint Genome Institute"/>
            <person name="Vesth T.C."/>
            <person name="Nybo J."/>
            <person name="Theobald S."/>
            <person name="Brandl J."/>
            <person name="Frisvad J.C."/>
            <person name="Nielsen K.F."/>
            <person name="Lyhne E.K."/>
            <person name="Kogle M.E."/>
            <person name="Kuo A."/>
            <person name="Riley R."/>
            <person name="Clum A."/>
            <person name="Nolan M."/>
            <person name="Lipzen A."/>
            <person name="Salamov A."/>
            <person name="Henrissat B."/>
            <person name="Wiebenga A."/>
            <person name="De vries R.P."/>
            <person name="Grigoriev I.V."/>
            <person name="Mortensen U.H."/>
            <person name="Andersen M.R."/>
            <person name="Baker S.E."/>
        </authorList>
    </citation>
    <scope>NUCLEOTIDE SEQUENCE [LARGE SCALE GENOMIC DNA]</scope>
    <source>
        <strain evidence="2 3">CBS 139.54b</strain>
    </source>
</reference>
<dbReference type="RefSeq" id="XP_026630156.1">
    <property type="nucleotide sequence ID" value="XM_026763456.1"/>
</dbReference>
<dbReference type="AlphaFoldDB" id="A0A3F3QCZ1"/>
<dbReference type="GeneID" id="38131812"/>
<proteinExistence type="predicted"/>
<evidence type="ECO:0000313" key="2">
    <source>
        <dbReference type="EMBL" id="RDH37134.1"/>
    </source>
</evidence>
<dbReference type="Proteomes" id="UP000253729">
    <property type="component" value="Unassembled WGS sequence"/>
</dbReference>
<evidence type="ECO:0000313" key="3">
    <source>
        <dbReference type="Proteomes" id="UP000253729"/>
    </source>
</evidence>
<dbReference type="EMBL" id="KZ852036">
    <property type="protein sequence ID" value="RDH37134.1"/>
    <property type="molecule type" value="Genomic_DNA"/>
</dbReference>
<sequence>MQQMQRTDPVDWPLGNTRHFRPSRDPSCRFSSLPNLSPHRVSSFHLEDPSIPVSCSTVHLPMAAKSCIAVCLPTNQPTARSPHVPTRVISVHHRT</sequence>